<dbReference type="EMBL" id="CP030840">
    <property type="protein sequence ID" value="AXC12174.1"/>
    <property type="molecule type" value="Genomic_DNA"/>
</dbReference>
<feature type="transmembrane region" description="Helical" evidence="1">
    <location>
        <begin position="100"/>
        <end position="120"/>
    </location>
</feature>
<keyword evidence="1" id="KW-0472">Membrane</keyword>
<keyword evidence="1" id="KW-1133">Transmembrane helix</keyword>
<accession>A0A2Z5G091</accession>
<evidence type="ECO:0000313" key="3">
    <source>
        <dbReference type="Proteomes" id="UP000253606"/>
    </source>
</evidence>
<dbReference type="InterPro" id="IPR025671">
    <property type="entry name" value="HXXEE"/>
</dbReference>
<feature type="transmembrane region" description="Helical" evidence="1">
    <location>
        <begin position="44"/>
        <end position="65"/>
    </location>
</feature>
<dbReference type="OrthoDB" id="2339499at2"/>
<dbReference type="KEGG" id="abas:ACPOL_2870"/>
<organism evidence="2 3">
    <name type="scientific">Acidisarcina polymorpha</name>
    <dbReference type="NCBI Taxonomy" id="2211140"/>
    <lineage>
        <taxon>Bacteria</taxon>
        <taxon>Pseudomonadati</taxon>
        <taxon>Acidobacteriota</taxon>
        <taxon>Terriglobia</taxon>
        <taxon>Terriglobales</taxon>
        <taxon>Acidobacteriaceae</taxon>
        <taxon>Acidisarcina</taxon>
    </lineage>
</organism>
<evidence type="ECO:0008006" key="4">
    <source>
        <dbReference type="Google" id="ProtNLM"/>
    </source>
</evidence>
<protein>
    <recommendedName>
        <fullName evidence="4">HXXEE domain-containing protein</fullName>
    </recommendedName>
</protein>
<reference evidence="2 3" key="1">
    <citation type="journal article" date="2018" name="Front. Microbiol.">
        <title>Hydrolytic Capabilities as a Key to Environmental Success: Chitinolytic and Cellulolytic Acidobacteria From Acidic Sub-arctic Soils and Boreal Peatlands.</title>
        <authorList>
            <person name="Belova S.E."/>
            <person name="Ravin N.V."/>
            <person name="Pankratov T.A."/>
            <person name="Rakitin A.L."/>
            <person name="Ivanova A.A."/>
            <person name="Beletsky A.V."/>
            <person name="Mardanov A.V."/>
            <person name="Sinninghe Damste J.S."/>
            <person name="Dedysh S.N."/>
        </authorList>
    </citation>
    <scope>NUCLEOTIDE SEQUENCE [LARGE SCALE GENOMIC DNA]</scope>
    <source>
        <strain evidence="2 3">SBC82</strain>
    </source>
</reference>
<dbReference type="AlphaFoldDB" id="A0A2Z5G091"/>
<dbReference type="RefSeq" id="WP_114207456.1">
    <property type="nucleotide sequence ID" value="NZ_CP030840.1"/>
</dbReference>
<evidence type="ECO:0000313" key="2">
    <source>
        <dbReference type="EMBL" id="AXC12174.1"/>
    </source>
</evidence>
<evidence type="ECO:0000256" key="1">
    <source>
        <dbReference type="SAM" id="Phobius"/>
    </source>
</evidence>
<gene>
    <name evidence="2" type="ORF">ACPOL_2870</name>
</gene>
<proteinExistence type="predicted"/>
<keyword evidence="1" id="KW-0812">Transmembrane</keyword>
<name>A0A2Z5G091_9BACT</name>
<sequence>MTIPLVASFWLMLAFYLIHILDESLLGGSFVEKVRKHWWPEYSWVMFFWFNAGYLVLMSSCIVLYDRQGDRYLFLPLAWAIERFCNSIWHIWWAVRYREYSPGLLTCILIWMQTYFILAYHPSSQWGD</sequence>
<dbReference type="Pfam" id="PF13787">
    <property type="entry name" value="HXXEE"/>
    <property type="match status" value="1"/>
</dbReference>
<dbReference type="Proteomes" id="UP000253606">
    <property type="component" value="Chromosome"/>
</dbReference>
<keyword evidence="3" id="KW-1185">Reference proteome</keyword>